<dbReference type="EMBL" id="KL363190">
    <property type="protein sequence ID" value="KFD57034.1"/>
    <property type="molecule type" value="Genomic_DNA"/>
</dbReference>
<protein>
    <submittedName>
        <fullName evidence="2">Uncharacterized protein</fullName>
    </submittedName>
</protein>
<evidence type="ECO:0000313" key="4">
    <source>
        <dbReference type="Proteomes" id="UP000030764"/>
    </source>
</evidence>
<evidence type="ECO:0000256" key="1">
    <source>
        <dbReference type="SAM" id="MobiDB-lite"/>
    </source>
</evidence>
<reference evidence="2 4" key="1">
    <citation type="journal article" date="2014" name="Nat. Genet.">
        <title>Genome and transcriptome of the porcine whipworm Trichuris suis.</title>
        <authorList>
            <person name="Jex A.R."/>
            <person name="Nejsum P."/>
            <person name="Schwarz E.M."/>
            <person name="Hu L."/>
            <person name="Young N.D."/>
            <person name="Hall R.S."/>
            <person name="Korhonen P.K."/>
            <person name="Liao S."/>
            <person name="Thamsborg S."/>
            <person name="Xia J."/>
            <person name="Xu P."/>
            <person name="Wang S."/>
            <person name="Scheerlinck J.P."/>
            <person name="Hofmann A."/>
            <person name="Sternberg P.W."/>
            <person name="Wang J."/>
            <person name="Gasser R.B."/>
        </authorList>
    </citation>
    <scope>NUCLEOTIDE SEQUENCE [LARGE SCALE GENOMIC DNA]</scope>
    <source>
        <strain evidence="3">DCEP-RM93F</strain>
        <strain evidence="2">DCEP-RM93M</strain>
    </source>
</reference>
<accession>A0A085MII8</accession>
<evidence type="ECO:0000313" key="3">
    <source>
        <dbReference type="EMBL" id="KFD69552.1"/>
    </source>
</evidence>
<feature type="region of interest" description="Disordered" evidence="1">
    <location>
        <begin position="68"/>
        <end position="98"/>
    </location>
</feature>
<dbReference type="EMBL" id="KL367494">
    <property type="protein sequence ID" value="KFD69552.1"/>
    <property type="molecule type" value="Genomic_DNA"/>
</dbReference>
<evidence type="ECO:0000313" key="2">
    <source>
        <dbReference type="EMBL" id="KFD57034.1"/>
    </source>
</evidence>
<feature type="compositionally biased region" description="Polar residues" evidence="1">
    <location>
        <begin position="71"/>
        <end position="83"/>
    </location>
</feature>
<dbReference type="AlphaFoldDB" id="A0A085MII8"/>
<proteinExistence type="predicted"/>
<sequence>MKQWKLLEVLLDNHVNNVLLKKKGGEATEDNDTHSVLLGEIANWLIGMHQQQQQQLVVIEGVNEVAPPRPNYNNVDATGSNGTDDGRAADQQQDKWQV</sequence>
<dbReference type="Proteomes" id="UP000030758">
    <property type="component" value="Unassembled WGS sequence"/>
</dbReference>
<gene>
    <name evidence="2" type="ORF">M513_01919</name>
    <name evidence="3" type="ORF">M514_01919</name>
</gene>
<keyword evidence="4" id="KW-1185">Reference proteome</keyword>
<dbReference type="Proteomes" id="UP000030764">
    <property type="component" value="Unassembled WGS sequence"/>
</dbReference>
<name>A0A085MII8_9BILA</name>
<organism evidence="2 4">
    <name type="scientific">Trichuris suis</name>
    <name type="common">pig whipworm</name>
    <dbReference type="NCBI Taxonomy" id="68888"/>
    <lineage>
        <taxon>Eukaryota</taxon>
        <taxon>Metazoa</taxon>
        <taxon>Ecdysozoa</taxon>
        <taxon>Nematoda</taxon>
        <taxon>Enoplea</taxon>
        <taxon>Dorylaimia</taxon>
        <taxon>Trichinellida</taxon>
        <taxon>Trichuridae</taxon>
        <taxon>Trichuris</taxon>
    </lineage>
</organism>